<dbReference type="AlphaFoldDB" id="A0A9W7FWP8"/>
<evidence type="ECO:0000256" key="1">
    <source>
        <dbReference type="SAM" id="MobiDB-lite"/>
    </source>
</evidence>
<accession>A0A9W7FWP8</accession>
<feature type="region of interest" description="Disordered" evidence="1">
    <location>
        <begin position="279"/>
        <end position="347"/>
    </location>
</feature>
<feature type="compositionally biased region" description="Basic residues" evidence="1">
    <location>
        <begin position="63"/>
        <end position="74"/>
    </location>
</feature>
<organism evidence="2 3">
    <name type="scientific">Triparma retinervis</name>
    <dbReference type="NCBI Taxonomy" id="2557542"/>
    <lineage>
        <taxon>Eukaryota</taxon>
        <taxon>Sar</taxon>
        <taxon>Stramenopiles</taxon>
        <taxon>Ochrophyta</taxon>
        <taxon>Bolidophyceae</taxon>
        <taxon>Parmales</taxon>
        <taxon>Triparmaceae</taxon>
        <taxon>Triparma</taxon>
    </lineage>
</organism>
<sequence>MFTSLARAQEFKLGLTQQFDCGGDDEDDGDDDDESMSDGESEDVFVVDSGTRRMRDDSVAGTRPKRINAGKRKRATEEDQDDVGGASKKQAGVPIGQKGRGKGEKGTIEQVFTPIDVPANDSPTTAPSSTSKQTSRTSTSSKSTNFLGFRTTPLRVGDFSFRTTPLRLLQAGEMIEGSAAFAEEEQRGYIQVGDFVYSRGVGQGTIMEIKEDDMVDLIMADWSVKTVELENIESVNMQRMVVGEGVREINEDEDEASNSASNGLVDFLEFDVGGGFKVNEDEDDNDAIQEGGGENRGSSVKTCKRIMPTMRAEGEGLEGIGGGSKKRAGVPIRKKGKGKGKKGKIEQ</sequence>
<reference evidence="2" key="1">
    <citation type="submission" date="2022-07" db="EMBL/GenBank/DDBJ databases">
        <title>Genome analysis of Parmales, a sister group of diatoms, reveals the evolutionary specialization of diatoms from phago-mixotrophs to photoautotrophs.</title>
        <authorList>
            <person name="Ban H."/>
            <person name="Sato S."/>
            <person name="Yoshikawa S."/>
            <person name="Kazumasa Y."/>
            <person name="Nakamura Y."/>
            <person name="Ichinomiya M."/>
            <person name="Saitoh K."/>
            <person name="Sato N."/>
            <person name="Blanc-Mathieu R."/>
            <person name="Endo H."/>
            <person name="Kuwata A."/>
            <person name="Ogata H."/>
        </authorList>
    </citation>
    <scope>NUCLEOTIDE SEQUENCE</scope>
</reference>
<feature type="compositionally biased region" description="Low complexity" evidence="1">
    <location>
        <begin position="128"/>
        <end position="144"/>
    </location>
</feature>
<dbReference type="EMBL" id="BRXZ01006800">
    <property type="protein sequence ID" value="GMI20341.1"/>
    <property type="molecule type" value="Genomic_DNA"/>
</dbReference>
<evidence type="ECO:0000313" key="3">
    <source>
        <dbReference type="Proteomes" id="UP001165082"/>
    </source>
</evidence>
<protein>
    <submittedName>
        <fullName evidence="2">Uncharacterized protein</fullName>
    </submittedName>
</protein>
<proteinExistence type="predicted"/>
<keyword evidence="3" id="KW-1185">Reference proteome</keyword>
<dbReference type="Proteomes" id="UP001165082">
    <property type="component" value="Unassembled WGS sequence"/>
</dbReference>
<evidence type="ECO:0000313" key="2">
    <source>
        <dbReference type="EMBL" id="GMI20341.1"/>
    </source>
</evidence>
<feature type="compositionally biased region" description="Basic residues" evidence="1">
    <location>
        <begin position="324"/>
        <end position="347"/>
    </location>
</feature>
<feature type="compositionally biased region" description="Acidic residues" evidence="1">
    <location>
        <begin position="22"/>
        <end position="45"/>
    </location>
</feature>
<name>A0A9W7FWP8_9STRA</name>
<gene>
    <name evidence="2" type="ORF">TrRE_jg13585</name>
</gene>
<comment type="caution">
    <text evidence="2">The sequence shown here is derived from an EMBL/GenBank/DDBJ whole genome shotgun (WGS) entry which is preliminary data.</text>
</comment>
<feature type="region of interest" description="Disordered" evidence="1">
    <location>
        <begin position="13"/>
        <end position="146"/>
    </location>
</feature>